<protein>
    <recommendedName>
        <fullName evidence="1">Amidase domain-containing protein</fullName>
    </recommendedName>
</protein>
<keyword evidence="3" id="KW-1185">Reference proteome</keyword>
<reference evidence="2 3" key="1">
    <citation type="submission" date="2015-09" db="EMBL/GenBank/DDBJ databases">
        <title>Draft genome of a European isolate of the apple canker pathogen Neonectria ditissima.</title>
        <authorList>
            <person name="Gomez-Cortecero A."/>
            <person name="Harrison R.J."/>
            <person name="Armitage A.D."/>
        </authorList>
    </citation>
    <scope>NUCLEOTIDE SEQUENCE [LARGE SCALE GENOMIC DNA]</scope>
    <source>
        <strain evidence="2 3">R09/05</strain>
    </source>
</reference>
<feature type="domain" description="Amidase" evidence="1">
    <location>
        <begin position="20"/>
        <end position="415"/>
    </location>
</feature>
<dbReference type="InterPro" id="IPR036928">
    <property type="entry name" value="AS_sf"/>
</dbReference>
<dbReference type="OrthoDB" id="566138at2759"/>
<dbReference type="EMBL" id="LKCW01000003">
    <property type="protein sequence ID" value="KPM46108.1"/>
    <property type="molecule type" value="Genomic_DNA"/>
</dbReference>
<evidence type="ECO:0000259" key="1">
    <source>
        <dbReference type="Pfam" id="PF01425"/>
    </source>
</evidence>
<organism evidence="2 3">
    <name type="scientific">Neonectria ditissima</name>
    <dbReference type="NCBI Taxonomy" id="78410"/>
    <lineage>
        <taxon>Eukaryota</taxon>
        <taxon>Fungi</taxon>
        <taxon>Dikarya</taxon>
        <taxon>Ascomycota</taxon>
        <taxon>Pezizomycotina</taxon>
        <taxon>Sordariomycetes</taxon>
        <taxon>Hypocreomycetidae</taxon>
        <taxon>Hypocreales</taxon>
        <taxon>Nectriaceae</taxon>
        <taxon>Neonectria</taxon>
    </lineage>
</organism>
<name>A0A0N8H915_9HYPO</name>
<dbReference type="InterPro" id="IPR023631">
    <property type="entry name" value="Amidase_dom"/>
</dbReference>
<gene>
    <name evidence="2" type="ORF">AK830_g421</name>
</gene>
<accession>A0A0N8H915</accession>
<proteinExistence type="predicted"/>
<sequence>MNTIGIVRLGLRAVIETAPINNVRAIARKLDQERAKGHVRSPLHGVPIIVKDNYDTDVELGMHTTAGSYVLLEDGGQVVGDAFVIKRLRNAGAIILAKANLDEWSGIRGVNASAWSPRGGQVSSPFVVGGFAAGGNPSGSSSGSGAGVAAGFAPLALGSDTEGSIIMPASRGALYAMRPSTGTTSRTGVVPISSSQDTTGPLGKSAWDVAVALDIMAAMDPDDSYTIPAQKFRPENYTQFLDSSGFKGLRVGVVRDPFFSNTTARERKMISDFDKSLKQIGALGATVLETPLPNKEQWNYTFVGGPKRQNNGTIQIQYDFKTDIAHYLQTRRRNASVETLEDVINSMVRLWALESPKGKCCFPTFVAADQTGDRDTSGEYWLAKYAQERLYEEGPVVLFEKYDLDVIVLPTEFSASRLGAVGRLPVGTVPLGYDEIQLPYGLSFVGRRYHEGTVLRAMSAYEAHFPARRVPSTLK</sequence>
<dbReference type="Pfam" id="PF01425">
    <property type="entry name" value="Amidase"/>
    <property type="match status" value="1"/>
</dbReference>
<dbReference type="STRING" id="78410.A0A0N8H915"/>
<dbReference type="AlphaFoldDB" id="A0A0N8H915"/>
<dbReference type="Gene3D" id="3.90.1300.10">
    <property type="entry name" value="Amidase signature (AS) domain"/>
    <property type="match status" value="1"/>
</dbReference>
<dbReference type="PANTHER" id="PTHR42678">
    <property type="entry name" value="AMIDASE"/>
    <property type="match status" value="1"/>
</dbReference>
<dbReference type="Proteomes" id="UP000050424">
    <property type="component" value="Unassembled WGS sequence"/>
</dbReference>
<evidence type="ECO:0000313" key="2">
    <source>
        <dbReference type="EMBL" id="KPM46108.1"/>
    </source>
</evidence>
<dbReference type="PANTHER" id="PTHR42678:SF34">
    <property type="entry name" value="OS04G0183300 PROTEIN"/>
    <property type="match status" value="1"/>
</dbReference>
<comment type="caution">
    <text evidence="2">The sequence shown here is derived from an EMBL/GenBank/DDBJ whole genome shotgun (WGS) entry which is preliminary data.</text>
</comment>
<evidence type="ECO:0000313" key="3">
    <source>
        <dbReference type="Proteomes" id="UP000050424"/>
    </source>
</evidence>
<dbReference type="SUPFAM" id="SSF75304">
    <property type="entry name" value="Amidase signature (AS) enzymes"/>
    <property type="match status" value="1"/>
</dbReference>